<name>A0AAV9IX12_CYACA</name>
<feature type="compositionally biased region" description="Basic and acidic residues" evidence="1">
    <location>
        <begin position="348"/>
        <end position="358"/>
    </location>
</feature>
<feature type="compositionally biased region" description="Basic residues" evidence="1">
    <location>
        <begin position="1"/>
        <end position="10"/>
    </location>
</feature>
<feature type="region of interest" description="Disordered" evidence="1">
    <location>
        <begin position="1"/>
        <end position="20"/>
    </location>
</feature>
<evidence type="ECO:0000256" key="1">
    <source>
        <dbReference type="SAM" id="MobiDB-lite"/>
    </source>
</evidence>
<evidence type="ECO:0000313" key="2">
    <source>
        <dbReference type="EMBL" id="KAK4536870.1"/>
    </source>
</evidence>
<feature type="region of interest" description="Disordered" evidence="1">
    <location>
        <begin position="331"/>
        <end position="358"/>
    </location>
</feature>
<keyword evidence="3" id="KW-1185">Reference proteome</keyword>
<evidence type="ECO:0000313" key="3">
    <source>
        <dbReference type="Proteomes" id="UP001301350"/>
    </source>
</evidence>
<reference evidence="2 3" key="1">
    <citation type="submission" date="2022-07" db="EMBL/GenBank/DDBJ databases">
        <title>Genome-wide signatures of adaptation to extreme environments.</title>
        <authorList>
            <person name="Cho C.H."/>
            <person name="Yoon H.S."/>
        </authorList>
    </citation>
    <scope>NUCLEOTIDE SEQUENCE [LARGE SCALE GENOMIC DNA]</scope>
    <source>
        <strain evidence="2 3">DBV 063 E5</strain>
    </source>
</reference>
<organism evidence="2 3">
    <name type="scientific">Cyanidium caldarium</name>
    <name type="common">Red alga</name>
    <dbReference type="NCBI Taxonomy" id="2771"/>
    <lineage>
        <taxon>Eukaryota</taxon>
        <taxon>Rhodophyta</taxon>
        <taxon>Bangiophyceae</taxon>
        <taxon>Cyanidiales</taxon>
        <taxon>Cyanidiaceae</taxon>
        <taxon>Cyanidium</taxon>
    </lineage>
</organism>
<dbReference type="EMBL" id="JANCYW010000010">
    <property type="protein sequence ID" value="KAK4536870.1"/>
    <property type="molecule type" value="Genomic_DNA"/>
</dbReference>
<dbReference type="Proteomes" id="UP001301350">
    <property type="component" value="Unassembled WGS sequence"/>
</dbReference>
<gene>
    <name evidence="2" type="ORF">CDCA_CDCA10G2895</name>
</gene>
<accession>A0AAV9IX12</accession>
<dbReference type="AlphaFoldDB" id="A0AAV9IX12"/>
<sequence length="358" mass="40824">MVWQPRRRSRLSSSTRPSARSAPLRRLHLVADRSPKRKRWPVAYWHNFENLAREIYDFCEENGIAWERRMPSQSELEKMPHPRPYLSNAIRLHGGWLAVADRLGLQLTSIARPQSLYLTFAVKMRSTRMAPPNYWRDWNNVSREVLDFVRTRGKSFHHMPTAQELEENNRSDLVRAISKHGGFHAVARVLGLLTRACPRGYWDDFPHVHQEILQAAKHAGVAPGVMPTLRQLSMYGATGLPQAIARHGGVAAVAPRLHLRPQRHIRARRKPLGYWTQHTVDAEMRAIVQQYGRMPTKQFLNDIGRRDLEHAAQKFGGLTAAAQRIGVPAARPQHLPDTSGDEMQPADALDHDATLLPK</sequence>
<feature type="compositionally biased region" description="Low complexity" evidence="1">
    <location>
        <begin position="11"/>
        <end position="20"/>
    </location>
</feature>
<comment type="caution">
    <text evidence="2">The sequence shown here is derived from an EMBL/GenBank/DDBJ whole genome shotgun (WGS) entry which is preliminary data.</text>
</comment>
<proteinExistence type="predicted"/>
<protein>
    <submittedName>
        <fullName evidence="2">Uncharacterized protein</fullName>
    </submittedName>
</protein>